<feature type="region of interest" description="Disordered" evidence="1">
    <location>
        <begin position="53"/>
        <end position="74"/>
    </location>
</feature>
<dbReference type="Gramene" id="MELO3C031586.2.1">
    <property type="protein sequence ID" value="MELO3C031586.2.1"/>
    <property type="gene ID" value="MELO3C031586.2"/>
</dbReference>
<proteinExistence type="predicted"/>
<dbReference type="AlphaFoldDB" id="A0A9I9EBT7"/>
<protein>
    <submittedName>
        <fullName evidence="2">Uncharacterized protein</fullName>
    </submittedName>
</protein>
<evidence type="ECO:0000313" key="2">
    <source>
        <dbReference type="EnsemblPlants" id="MELO3C031586.2.1"/>
    </source>
</evidence>
<organism evidence="2">
    <name type="scientific">Cucumis melo</name>
    <name type="common">Muskmelon</name>
    <dbReference type="NCBI Taxonomy" id="3656"/>
    <lineage>
        <taxon>Eukaryota</taxon>
        <taxon>Viridiplantae</taxon>
        <taxon>Streptophyta</taxon>
        <taxon>Embryophyta</taxon>
        <taxon>Tracheophyta</taxon>
        <taxon>Spermatophyta</taxon>
        <taxon>Magnoliopsida</taxon>
        <taxon>eudicotyledons</taxon>
        <taxon>Gunneridae</taxon>
        <taxon>Pentapetalae</taxon>
        <taxon>rosids</taxon>
        <taxon>fabids</taxon>
        <taxon>Cucurbitales</taxon>
        <taxon>Cucurbitaceae</taxon>
        <taxon>Benincaseae</taxon>
        <taxon>Cucumis</taxon>
    </lineage>
</organism>
<reference evidence="2" key="1">
    <citation type="submission" date="2023-03" db="UniProtKB">
        <authorList>
            <consortium name="EnsemblPlants"/>
        </authorList>
    </citation>
    <scope>IDENTIFICATION</scope>
</reference>
<sequence>MILELHSACEEGDNLAIRIVQFPKYPPVLSHFNHRCSPPYAIYKQVTQIGKSGQNVPRHLRPHNQLPPITNRVE</sequence>
<evidence type="ECO:0000256" key="1">
    <source>
        <dbReference type="SAM" id="MobiDB-lite"/>
    </source>
</evidence>
<dbReference type="EnsemblPlants" id="MELO3C031586.2.1">
    <property type="protein sequence ID" value="MELO3C031586.2.1"/>
    <property type="gene ID" value="MELO3C031586.2"/>
</dbReference>
<accession>A0A9I9EBT7</accession>
<name>A0A9I9EBT7_CUCME</name>